<gene>
    <name evidence="1" type="ORF">B0I18_101654</name>
</gene>
<dbReference type="OrthoDB" id="1524733at2"/>
<name>A0A2P8DB95_9BACT</name>
<organism evidence="1 2">
    <name type="scientific">Taibaiella chishuiensis</name>
    <dbReference type="NCBI Taxonomy" id="1434707"/>
    <lineage>
        <taxon>Bacteria</taxon>
        <taxon>Pseudomonadati</taxon>
        <taxon>Bacteroidota</taxon>
        <taxon>Chitinophagia</taxon>
        <taxon>Chitinophagales</taxon>
        <taxon>Chitinophagaceae</taxon>
        <taxon>Taibaiella</taxon>
    </lineage>
</organism>
<dbReference type="Gene3D" id="1.25.40.10">
    <property type="entry name" value="Tetratricopeptide repeat domain"/>
    <property type="match status" value="1"/>
</dbReference>
<dbReference type="RefSeq" id="WP_106521200.1">
    <property type="nucleotide sequence ID" value="NZ_PYGD01000001.1"/>
</dbReference>
<accession>A0A2P8DB95</accession>
<proteinExistence type="predicted"/>
<dbReference type="AlphaFoldDB" id="A0A2P8DB95"/>
<dbReference type="Proteomes" id="UP000240572">
    <property type="component" value="Unassembled WGS sequence"/>
</dbReference>
<reference evidence="1 2" key="1">
    <citation type="submission" date="2018-03" db="EMBL/GenBank/DDBJ databases">
        <title>Genomic Encyclopedia of Type Strains, Phase III (KMG-III): the genomes of soil and plant-associated and newly described type strains.</title>
        <authorList>
            <person name="Whitman W."/>
        </authorList>
    </citation>
    <scope>NUCLEOTIDE SEQUENCE [LARGE SCALE GENOMIC DNA]</scope>
    <source>
        <strain evidence="1 2">CGMCC 1.12700</strain>
    </source>
</reference>
<comment type="caution">
    <text evidence="1">The sequence shown here is derived from an EMBL/GenBank/DDBJ whole genome shotgun (WGS) entry which is preliminary data.</text>
</comment>
<sequence>MSKIEQLEQFLKESPDDCFLKHALALECIKAGDDERARKLFEENRAFDPSYIATYYHLGKLLERGGLQEAAIAVYEQGMEQARAAGDNHAYSELRSVHEDLIY</sequence>
<dbReference type="SUPFAM" id="SSF48452">
    <property type="entry name" value="TPR-like"/>
    <property type="match status" value="1"/>
</dbReference>
<dbReference type="InterPro" id="IPR011990">
    <property type="entry name" value="TPR-like_helical_dom_sf"/>
</dbReference>
<dbReference type="EMBL" id="PYGD01000001">
    <property type="protein sequence ID" value="PSK94498.1"/>
    <property type="molecule type" value="Genomic_DNA"/>
</dbReference>
<keyword evidence="2" id="KW-1185">Reference proteome</keyword>
<protein>
    <submittedName>
        <fullName evidence="1">Uncharacterized protein</fullName>
    </submittedName>
</protein>
<evidence type="ECO:0000313" key="1">
    <source>
        <dbReference type="EMBL" id="PSK94498.1"/>
    </source>
</evidence>
<evidence type="ECO:0000313" key="2">
    <source>
        <dbReference type="Proteomes" id="UP000240572"/>
    </source>
</evidence>